<dbReference type="PANTHER" id="PTHR30273:SF2">
    <property type="entry name" value="PROTEIN FECR"/>
    <property type="match status" value="1"/>
</dbReference>
<keyword evidence="3" id="KW-1185">Reference proteome</keyword>
<accession>A0ABT6MY30</accession>
<name>A0ABT6MY30_9SPHN</name>
<reference evidence="2" key="1">
    <citation type="submission" date="2023-04" db="EMBL/GenBank/DDBJ databases">
        <title>Sphingomonas sp. MAHUQ-71 isolated from rice field.</title>
        <authorList>
            <person name="Huq M.A."/>
        </authorList>
    </citation>
    <scope>NUCLEOTIDE SEQUENCE</scope>
    <source>
        <strain evidence="2">MAHUQ-71</strain>
    </source>
</reference>
<proteinExistence type="predicted"/>
<organism evidence="2 3">
    <name type="scientific">Sphingomonas oryzagri</name>
    <dbReference type="NCBI Taxonomy" id="3042314"/>
    <lineage>
        <taxon>Bacteria</taxon>
        <taxon>Pseudomonadati</taxon>
        <taxon>Pseudomonadota</taxon>
        <taxon>Alphaproteobacteria</taxon>
        <taxon>Sphingomonadales</taxon>
        <taxon>Sphingomonadaceae</taxon>
        <taxon>Sphingomonas</taxon>
    </lineage>
</organism>
<evidence type="ECO:0000313" key="3">
    <source>
        <dbReference type="Proteomes" id="UP001160625"/>
    </source>
</evidence>
<sequence length="319" mass="34219">MMSPVISATAQEWVIRTRHPEFEDWDALGLWMSADVRHADEFNRLSLLDQDIAEAVAALPPHGEPIPLLPRTRSRWHGWALAASFALLAVPAGLFVRHRTVVTQPASEMAISTRPGETRTLAFPDGTSIAVAGGSSLTIDKAARRVDMGRGLATFSVEHDAAHPFAVTLGDITVTDVGTVFEIRRRGDESVVSVGRGEVRVDSRDNQPVRLVAGQQVRLSSQRTFETGASADGSVGQWQRGVLEYDGATIADVAADIQDLTGAQVTASPAIADRRFAGTIAMAGDPGQALQHISPLLGVTVRRHGEAWILEPSSNAITR</sequence>
<gene>
    <name evidence="2" type="ORF">QGN17_02935</name>
</gene>
<dbReference type="Gene3D" id="2.60.120.1440">
    <property type="match status" value="1"/>
</dbReference>
<feature type="domain" description="FecR protein" evidence="1">
    <location>
        <begin position="111"/>
        <end position="200"/>
    </location>
</feature>
<dbReference type="PIRSF" id="PIRSF018266">
    <property type="entry name" value="FecR"/>
    <property type="match status" value="1"/>
</dbReference>
<dbReference type="Pfam" id="PF04773">
    <property type="entry name" value="FecR"/>
    <property type="match status" value="1"/>
</dbReference>
<dbReference type="InterPro" id="IPR012373">
    <property type="entry name" value="Ferrdict_sens_TM"/>
</dbReference>
<protein>
    <submittedName>
        <fullName evidence="2">FecR domain-containing protein</fullName>
    </submittedName>
</protein>
<evidence type="ECO:0000259" key="1">
    <source>
        <dbReference type="Pfam" id="PF04773"/>
    </source>
</evidence>
<dbReference type="InterPro" id="IPR006860">
    <property type="entry name" value="FecR"/>
</dbReference>
<dbReference type="EMBL" id="JARYGZ010000001">
    <property type="protein sequence ID" value="MDH7637676.1"/>
    <property type="molecule type" value="Genomic_DNA"/>
</dbReference>
<comment type="caution">
    <text evidence="2">The sequence shown here is derived from an EMBL/GenBank/DDBJ whole genome shotgun (WGS) entry which is preliminary data.</text>
</comment>
<dbReference type="PANTHER" id="PTHR30273">
    <property type="entry name" value="PERIPLASMIC SIGNAL SENSOR AND SIGMA FACTOR ACTIVATOR FECR-RELATED"/>
    <property type="match status" value="1"/>
</dbReference>
<dbReference type="Proteomes" id="UP001160625">
    <property type="component" value="Unassembled WGS sequence"/>
</dbReference>
<evidence type="ECO:0000313" key="2">
    <source>
        <dbReference type="EMBL" id="MDH7637676.1"/>
    </source>
</evidence>